<dbReference type="InterPro" id="IPR029063">
    <property type="entry name" value="SAM-dependent_MTases_sf"/>
</dbReference>
<dbReference type="AlphaFoldDB" id="A0A3N4I012"/>
<evidence type="ECO:0000256" key="6">
    <source>
        <dbReference type="ARBA" id="ARBA00023453"/>
    </source>
</evidence>
<keyword evidence="5" id="KW-0128">Catecholamine metabolism</keyword>
<dbReference type="SUPFAM" id="SSF53335">
    <property type="entry name" value="S-adenosyl-L-methionine-dependent methyltransferases"/>
    <property type="match status" value="1"/>
</dbReference>
<name>A0A3N4I012_ASCIM</name>
<organism evidence="7 8">
    <name type="scientific">Ascobolus immersus RN42</name>
    <dbReference type="NCBI Taxonomy" id="1160509"/>
    <lineage>
        <taxon>Eukaryota</taxon>
        <taxon>Fungi</taxon>
        <taxon>Dikarya</taxon>
        <taxon>Ascomycota</taxon>
        <taxon>Pezizomycotina</taxon>
        <taxon>Pezizomycetes</taxon>
        <taxon>Pezizales</taxon>
        <taxon>Ascobolaceae</taxon>
        <taxon>Ascobolus</taxon>
    </lineage>
</organism>
<dbReference type="GO" id="GO:0032259">
    <property type="term" value="P:methylation"/>
    <property type="evidence" value="ECO:0007669"/>
    <property type="project" value="UniProtKB-KW"/>
</dbReference>
<dbReference type="Gene3D" id="3.40.50.150">
    <property type="entry name" value="Vaccinia Virus protein VP39"/>
    <property type="match status" value="1"/>
</dbReference>
<dbReference type="PANTHER" id="PTHR43836">
    <property type="entry name" value="CATECHOL O-METHYLTRANSFERASE 1-RELATED"/>
    <property type="match status" value="1"/>
</dbReference>
<evidence type="ECO:0000256" key="3">
    <source>
        <dbReference type="ARBA" id="ARBA00022679"/>
    </source>
</evidence>
<evidence type="ECO:0000313" key="8">
    <source>
        <dbReference type="Proteomes" id="UP000275078"/>
    </source>
</evidence>
<dbReference type="PANTHER" id="PTHR43836:SF2">
    <property type="entry name" value="CATECHOL O-METHYLTRANSFERASE 1-RELATED"/>
    <property type="match status" value="1"/>
</dbReference>
<keyword evidence="3 7" id="KW-0808">Transferase</keyword>
<dbReference type="EMBL" id="ML119701">
    <property type="protein sequence ID" value="RPA79279.1"/>
    <property type="molecule type" value="Genomic_DNA"/>
</dbReference>
<dbReference type="STRING" id="1160509.A0A3N4I012"/>
<dbReference type="OrthoDB" id="186626at2759"/>
<dbReference type="GO" id="GO:0006584">
    <property type="term" value="P:catecholamine metabolic process"/>
    <property type="evidence" value="ECO:0007669"/>
    <property type="project" value="UniProtKB-KW"/>
</dbReference>
<evidence type="ECO:0000256" key="4">
    <source>
        <dbReference type="ARBA" id="ARBA00022691"/>
    </source>
</evidence>
<protein>
    <recommendedName>
        <fullName evidence="1">catechol O-methyltransferase</fullName>
        <ecNumber evidence="1">2.1.1.6</ecNumber>
    </recommendedName>
</protein>
<keyword evidence="2 7" id="KW-0489">Methyltransferase</keyword>
<sequence length="284" mass="31956">MIVSGAVSGHMSVILHFPSEMETNGNSLSTSYHEVSRQIDDGREIDALRYVFELPPEELDILRNNPLKVVDAIDEFGTSKFLQNVGRHKGQLVTEQIRNVQPGTMVELGSYIGYSSVLFGYYVRAYGPKGAKLISIEHNPLFGAITMAFIELAGLKDTVDVIIGGSTESIRRLHDQGRLDSIDLMFMDHLRPLFLTDLKLAETLRLIHPGTLVIANKILKPGNQAYLRYLRLPTEEKQYESDLKKDRIGDWRYCYDSTMIETIEPTGTKVRSSSLACVGFPRPY</sequence>
<accession>A0A3N4I012</accession>
<comment type="similarity">
    <text evidence="6">Belongs to the class I-like SAM-binding methyltransferase superfamily. Cation-dependent O-methyltransferase family.</text>
</comment>
<evidence type="ECO:0000256" key="1">
    <source>
        <dbReference type="ARBA" id="ARBA00012880"/>
    </source>
</evidence>
<dbReference type="Proteomes" id="UP000275078">
    <property type="component" value="Unassembled WGS sequence"/>
</dbReference>
<dbReference type="Pfam" id="PF01596">
    <property type="entry name" value="Methyltransf_3"/>
    <property type="match status" value="1"/>
</dbReference>
<evidence type="ECO:0000256" key="2">
    <source>
        <dbReference type="ARBA" id="ARBA00022603"/>
    </source>
</evidence>
<reference evidence="7 8" key="1">
    <citation type="journal article" date="2018" name="Nat. Ecol. Evol.">
        <title>Pezizomycetes genomes reveal the molecular basis of ectomycorrhizal truffle lifestyle.</title>
        <authorList>
            <person name="Murat C."/>
            <person name="Payen T."/>
            <person name="Noel B."/>
            <person name="Kuo A."/>
            <person name="Morin E."/>
            <person name="Chen J."/>
            <person name="Kohler A."/>
            <person name="Krizsan K."/>
            <person name="Balestrini R."/>
            <person name="Da Silva C."/>
            <person name="Montanini B."/>
            <person name="Hainaut M."/>
            <person name="Levati E."/>
            <person name="Barry K.W."/>
            <person name="Belfiori B."/>
            <person name="Cichocki N."/>
            <person name="Clum A."/>
            <person name="Dockter R.B."/>
            <person name="Fauchery L."/>
            <person name="Guy J."/>
            <person name="Iotti M."/>
            <person name="Le Tacon F."/>
            <person name="Lindquist E.A."/>
            <person name="Lipzen A."/>
            <person name="Malagnac F."/>
            <person name="Mello A."/>
            <person name="Molinier V."/>
            <person name="Miyauchi S."/>
            <person name="Poulain J."/>
            <person name="Riccioni C."/>
            <person name="Rubini A."/>
            <person name="Sitrit Y."/>
            <person name="Splivallo R."/>
            <person name="Traeger S."/>
            <person name="Wang M."/>
            <person name="Zifcakova L."/>
            <person name="Wipf D."/>
            <person name="Zambonelli A."/>
            <person name="Paolocci F."/>
            <person name="Nowrousian M."/>
            <person name="Ottonello S."/>
            <person name="Baldrian P."/>
            <person name="Spatafora J.W."/>
            <person name="Henrissat B."/>
            <person name="Nagy L.G."/>
            <person name="Aury J.M."/>
            <person name="Wincker P."/>
            <person name="Grigoriev I.V."/>
            <person name="Bonfante P."/>
            <person name="Martin F.M."/>
        </authorList>
    </citation>
    <scope>NUCLEOTIDE SEQUENCE [LARGE SCALE GENOMIC DNA]</scope>
    <source>
        <strain evidence="7 8">RN42</strain>
    </source>
</reference>
<keyword evidence="8" id="KW-1185">Reference proteome</keyword>
<evidence type="ECO:0000256" key="5">
    <source>
        <dbReference type="ARBA" id="ARBA00022939"/>
    </source>
</evidence>
<dbReference type="GO" id="GO:0008171">
    <property type="term" value="F:O-methyltransferase activity"/>
    <property type="evidence" value="ECO:0007669"/>
    <property type="project" value="InterPro"/>
</dbReference>
<dbReference type="InterPro" id="IPR002935">
    <property type="entry name" value="SAM_O-MeTrfase"/>
</dbReference>
<proteinExistence type="inferred from homology"/>
<dbReference type="PROSITE" id="PS51682">
    <property type="entry name" value="SAM_OMT_I"/>
    <property type="match status" value="1"/>
</dbReference>
<gene>
    <name evidence="7" type="ORF">BJ508DRAFT_318796</name>
</gene>
<keyword evidence="4" id="KW-0949">S-adenosyl-L-methionine</keyword>
<evidence type="ECO:0000313" key="7">
    <source>
        <dbReference type="EMBL" id="RPA79279.1"/>
    </source>
</evidence>
<dbReference type="EC" id="2.1.1.6" evidence="1"/>